<dbReference type="Pfam" id="PF03372">
    <property type="entry name" value="Exo_endo_phos"/>
    <property type="match status" value="1"/>
</dbReference>
<dbReference type="SUPFAM" id="SSF56219">
    <property type="entry name" value="DNase I-like"/>
    <property type="match status" value="1"/>
</dbReference>
<dbReference type="Gene3D" id="3.60.10.10">
    <property type="entry name" value="Endonuclease/exonuclease/phosphatase"/>
    <property type="match status" value="1"/>
</dbReference>
<dbReference type="STRING" id="364200.SAMN04488515_3294"/>
<proteinExistence type="predicted"/>
<dbReference type="Proteomes" id="UP000199167">
    <property type="component" value="Unassembled WGS sequence"/>
</dbReference>
<organism evidence="2 3">
    <name type="scientific">Cognatiyoonia koreensis</name>
    <dbReference type="NCBI Taxonomy" id="364200"/>
    <lineage>
        <taxon>Bacteria</taxon>
        <taxon>Pseudomonadati</taxon>
        <taxon>Pseudomonadota</taxon>
        <taxon>Alphaproteobacteria</taxon>
        <taxon>Rhodobacterales</taxon>
        <taxon>Paracoccaceae</taxon>
        <taxon>Cognatiyoonia</taxon>
    </lineage>
</organism>
<dbReference type="PROSITE" id="PS51257">
    <property type="entry name" value="PROKAR_LIPOPROTEIN"/>
    <property type="match status" value="1"/>
</dbReference>
<feature type="domain" description="Endonuclease/exonuclease/phosphatase" evidence="1">
    <location>
        <begin position="44"/>
        <end position="292"/>
    </location>
</feature>
<dbReference type="GO" id="GO:0000175">
    <property type="term" value="F:3'-5'-RNA exonuclease activity"/>
    <property type="evidence" value="ECO:0007669"/>
    <property type="project" value="TreeGrafter"/>
</dbReference>
<dbReference type="GO" id="GO:0004519">
    <property type="term" value="F:endonuclease activity"/>
    <property type="evidence" value="ECO:0007669"/>
    <property type="project" value="UniProtKB-KW"/>
</dbReference>
<keyword evidence="2" id="KW-0269">Exonuclease</keyword>
<evidence type="ECO:0000313" key="3">
    <source>
        <dbReference type="Proteomes" id="UP000199167"/>
    </source>
</evidence>
<accession>A0A1I0RUY6</accession>
<reference evidence="2 3" key="1">
    <citation type="submission" date="2016-10" db="EMBL/GenBank/DDBJ databases">
        <authorList>
            <person name="de Groot N.N."/>
        </authorList>
    </citation>
    <scope>NUCLEOTIDE SEQUENCE [LARGE SCALE GENOMIC DNA]</scope>
    <source>
        <strain evidence="2 3">DSM 17925</strain>
    </source>
</reference>
<sequence length="306" mass="33939">MIKLMKASLATLLALLTITGCQHIRNSGSEPVPVASAQMLRLATYNVHYIIMQEETGPWSLGDWERRKVPMDQAFKAVDADIIAFQEMESFAGRSESDVNLALDWLLANNPDYAAAAVGPVDTFPSTQPILYRRDRFKVLDQGWFFFSDTPDVIYARTFNGSYPAFASWALFEDAQNGQDFCVINIHTDYRSRSNRLQSIALVAERIRPWISARETVFAVGDLNARLGSAALGILEDEGVVFVPVDGATYHFDRGINLFGAIDHIGYVGAASLTGGPFVLREKFNDVWPTDHYPLVADFVLGSTDS</sequence>
<keyword evidence="2" id="KW-0378">Hydrolase</keyword>
<dbReference type="InterPro" id="IPR050410">
    <property type="entry name" value="CCR4/nocturin_mRNA_transcr"/>
</dbReference>
<evidence type="ECO:0000313" key="2">
    <source>
        <dbReference type="EMBL" id="SEW45161.1"/>
    </source>
</evidence>
<name>A0A1I0RUY6_9RHOB</name>
<keyword evidence="2" id="KW-0255">Endonuclease</keyword>
<dbReference type="EMBL" id="FOIZ01000002">
    <property type="protein sequence ID" value="SEW45161.1"/>
    <property type="molecule type" value="Genomic_DNA"/>
</dbReference>
<protein>
    <submittedName>
        <fullName evidence="2">Metal-dependent hydrolase, endonuclease/exonuclease/phosphatase family</fullName>
    </submittedName>
</protein>
<gene>
    <name evidence="2" type="ORF">SAMN04488515_3294</name>
</gene>
<keyword evidence="2" id="KW-0540">Nuclease</keyword>
<dbReference type="InterPro" id="IPR005135">
    <property type="entry name" value="Endo/exonuclease/phosphatase"/>
</dbReference>
<keyword evidence="3" id="KW-1185">Reference proteome</keyword>
<dbReference type="PANTHER" id="PTHR12121">
    <property type="entry name" value="CARBON CATABOLITE REPRESSOR PROTEIN 4"/>
    <property type="match status" value="1"/>
</dbReference>
<evidence type="ECO:0000259" key="1">
    <source>
        <dbReference type="Pfam" id="PF03372"/>
    </source>
</evidence>
<dbReference type="InterPro" id="IPR036691">
    <property type="entry name" value="Endo/exonu/phosph_ase_sf"/>
</dbReference>
<dbReference type="AlphaFoldDB" id="A0A1I0RUY6"/>
<dbReference type="PANTHER" id="PTHR12121:SF36">
    <property type="entry name" value="ENDONUCLEASE_EXONUCLEASE_PHOSPHATASE DOMAIN-CONTAINING PROTEIN"/>
    <property type="match status" value="1"/>
</dbReference>